<organism evidence="1">
    <name type="scientific">uncultured Caudovirales phage</name>
    <dbReference type="NCBI Taxonomy" id="2100421"/>
    <lineage>
        <taxon>Viruses</taxon>
        <taxon>Duplodnaviria</taxon>
        <taxon>Heunggongvirae</taxon>
        <taxon>Uroviricota</taxon>
        <taxon>Caudoviricetes</taxon>
        <taxon>Peduoviridae</taxon>
        <taxon>Maltschvirus</taxon>
        <taxon>Maltschvirus maltsch</taxon>
    </lineage>
</organism>
<dbReference type="EMBL" id="LR796233">
    <property type="protein sequence ID" value="CAB4129109.1"/>
    <property type="molecule type" value="Genomic_DNA"/>
</dbReference>
<dbReference type="InterPro" id="IPR036249">
    <property type="entry name" value="Thioredoxin-like_sf"/>
</dbReference>
<gene>
    <name evidence="1" type="ORF">UFOVP112_207</name>
</gene>
<protein>
    <submittedName>
        <fullName evidence="1">AHP1 Peroxiredoxin</fullName>
    </submittedName>
</protein>
<name>A0A6J5LBK5_9CAUD</name>
<accession>A0A6J5LBK5</accession>
<dbReference type="SUPFAM" id="SSF52833">
    <property type="entry name" value="Thioredoxin-like"/>
    <property type="match status" value="1"/>
</dbReference>
<reference evidence="1" key="1">
    <citation type="submission" date="2020-04" db="EMBL/GenBank/DDBJ databases">
        <authorList>
            <person name="Chiriac C."/>
            <person name="Salcher M."/>
            <person name="Ghai R."/>
            <person name="Kavagutti S V."/>
        </authorList>
    </citation>
    <scope>NUCLEOTIDE SEQUENCE</scope>
</reference>
<sequence length="172" mass="20253">MFQDKLKLIEFKTIVQNRVATLGFADLFDKKRVIVFSATHIQTFSSWDHLKEYDAEYDNLQALGIDDVYVINSDDPMIGPSADRFSNKIIGLPDRQQQFVEAVSTHYNIDRDLSDLARRWQYAVIINDGVPEKLFQTPLKKDMKWKLYKKIEYRYYGSKVDTLKKYLVDNQQ</sequence>
<evidence type="ECO:0000313" key="1">
    <source>
        <dbReference type="EMBL" id="CAB4129109.1"/>
    </source>
</evidence>
<dbReference type="Gene3D" id="3.40.30.10">
    <property type="entry name" value="Glutaredoxin"/>
    <property type="match status" value="1"/>
</dbReference>
<proteinExistence type="predicted"/>